<reference evidence="1 2" key="1">
    <citation type="journal article" date="2021" name="Hortic Res">
        <title>High-quality reference genome and annotation aids understanding of berry development for evergreen blueberry (Vaccinium darrowii).</title>
        <authorList>
            <person name="Yu J."/>
            <person name="Hulse-Kemp A.M."/>
            <person name="Babiker E."/>
            <person name="Staton M."/>
        </authorList>
    </citation>
    <scope>NUCLEOTIDE SEQUENCE [LARGE SCALE GENOMIC DNA]</scope>
    <source>
        <strain evidence="2">cv. NJ 8807/NJ 8810</strain>
        <tissue evidence="1">Young leaf</tissue>
    </source>
</reference>
<keyword evidence="2" id="KW-1185">Reference proteome</keyword>
<name>A0ACB7ZL60_9ERIC</name>
<organism evidence="1 2">
    <name type="scientific">Vaccinium darrowii</name>
    <dbReference type="NCBI Taxonomy" id="229202"/>
    <lineage>
        <taxon>Eukaryota</taxon>
        <taxon>Viridiplantae</taxon>
        <taxon>Streptophyta</taxon>
        <taxon>Embryophyta</taxon>
        <taxon>Tracheophyta</taxon>
        <taxon>Spermatophyta</taxon>
        <taxon>Magnoliopsida</taxon>
        <taxon>eudicotyledons</taxon>
        <taxon>Gunneridae</taxon>
        <taxon>Pentapetalae</taxon>
        <taxon>asterids</taxon>
        <taxon>Ericales</taxon>
        <taxon>Ericaceae</taxon>
        <taxon>Vaccinioideae</taxon>
        <taxon>Vaccinieae</taxon>
        <taxon>Vaccinium</taxon>
    </lineage>
</organism>
<proteinExistence type="predicted"/>
<gene>
    <name evidence="1" type="ORF">Vadar_019334</name>
</gene>
<sequence length="565" mass="61673">MGFSLGALASPIICKAISSNGNNNSHSLDASYIQRAAVIADKSAGFTSPHPNFGCVIVTASGKVAGEGYLYAQGTKPAEVQAVEAAGSDRCKGATAYLNMEPGDCYGDRAAVSALIQAGINRVVVGIRHPLQHHRGNAIRALRSEELQVDVLGEDLQSKTIEEALKSCLLVNAPLLYRAASRVPFSVLKYAMTLDGKIAASSGHASWISSKLSRSRVFELRGRSDAVIVGGNTVRMDNPRLTARHGGGHLPMRIVMSQTLNLPDVAHLWDVADVPTIVATQRGARRSFQKFLASKGVEVVEFDILNPKDVMEYLYDRGYLSILWECGGTLAASAISSGVIHKVYAFVAPKIIGGKNAPSPVCELGMVEMTQALELTDVCYEQIGPDMLVSGFLQPVPDLTPIIPSVEETSAIDPTVTPYESSIIFFYKTWDPYGALSNFSPHAIQMTDESGNYVSWPSVEHYYQAHKFVGVDNPEARNYVEDIRSAKSPEEAARMGRTMQRQRPDLVRSEWESVKIDVMYRALKCREGEGLNYLGRLLMQLRSEFLGDSSTPNNNSFTRQELEMS</sequence>
<evidence type="ECO:0000313" key="2">
    <source>
        <dbReference type="Proteomes" id="UP000828048"/>
    </source>
</evidence>
<protein>
    <submittedName>
        <fullName evidence="1">Uncharacterized protein</fullName>
    </submittedName>
</protein>
<dbReference type="Proteomes" id="UP000828048">
    <property type="component" value="Chromosome 9"/>
</dbReference>
<evidence type="ECO:0000313" key="1">
    <source>
        <dbReference type="EMBL" id="KAH7866359.1"/>
    </source>
</evidence>
<dbReference type="EMBL" id="CM037159">
    <property type="protein sequence ID" value="KAH7866359.1"/>
    <property type="molecule type" value="Genomic_DNA"/>
</dbReference>
<comment type="caution">
    <text evidence="1">The sequence shown here is derived from an EMBL/GenBank/DDBJ whole genome shotgun (WGS) entry which is preliminary data.</text>
</comment>
<accession>A0ACB7ZL60</accession>